<evidence type="ECO:0000256" key="13">
    <source>
        <dbReference type="ARBA" id="ARBA00023027"/>
    </source>
</evidence>
<feature type="transmembrane region" description="Helical" evidence="18">
    <location>
        <begin position="254"/>
        <end position="272"/>
    </location>
</feature>
<evidence type="ECO:0000256" key="2">
    <source>
        <dbReference type="ARBA" id="ARBA00004448"/>
    </source>
</evidence>
<comment type="similarity">
    <text evidence="3 18">Belongs to the complex I subunit 2 family.</text>
</comment>
<evidence type="ECO:0000256" key="6">
    <source>
        <dbReference type="ARBA" id="ARBA00022448"/>
    </source>
</evidence>
<dbReference type="EC" id="7.1.1.2" evidence="4 18"/>
<evidence type="ECO:0000259" key="19">
    <source>
        <dbReference type="Pfam" id="PF00361"/>
    </source>
</evidence>
<feature type="transmembrane region" description="Helical" evidence="18">
    <location>
        <begin position="335"/>
        <end position="352"/>
    </location>
</feature>
<feature type="transmembrane region" description="Helical" evidence="18">
    <location>
        <begin position="189"/>
        <end position="208"/>
    </location>
</feature>
<dbReference type="EMBL" id="KR703582">
    <property type="protein sequence ID" value="ALL97403.1"/>
    <property type="molecule type" value="Genomic_DNA"/>
</dbReference>
<keyword evidence="16 18" id="KW-0472">Membrane</keyword>
<dbReference type="PANTHER" id="PTHR46552">
    <property type="entry name" value="NADH-UBIQUINONE OXIDOREDUCTASE CHAIN 2"/>
    <property type="match status" value="1"/>
</dbReference>
<evidence type="ECO:0000256" key="11">
    <source>
        <dbReference type="ARBA" id="ARBA00022982"/>
    </source>
</evidence>
<keyword evidence="11 18" id="KW-0249">Electron transport</keyword>
<keyword evidence="7 18" id="KW-0679">Respiratory chain</keyword>
<feature type="domain" description="NADH:quinone oxidoreductase/Mrp antiporter transmembrane" evidence="19">
    <location>
        <begin position="42"/>
        <end position="300"/>
    </location>
</feature>
<protein>
    <recommendedName>
        <fullName evidence="5 18">NADH-ubiquinone oxidoreductase chain 2</fullName>
        <ecNumber evidence="4 18">7.1.1.2</ecNumber>
    </recommendedName>
</protein>
<dbReference type="InterPro" id="IPR003917">
    <property type="entry name" value="NADH_UbQ_OxRdtase_chain2"/>
</dbReference>
<organism evidence="20">
    <name type="scientific">Asiemphytus rufocephalus</name>
    <dbReference type="NCBI Taxonomy" id="1742410"/>
    <lineage>
        <taxon>Eukaryota</taxon>
        <taxon>Metazoa</taxon>
        <taxon>Ecdysozoa</taxon>
        <taxon>Arthropoda</taxon>
        <taxon>Hexapoda</taxon>
        <taxon>Insecta</taxon>
        <taxon>Pterygota</taxon>
        <taxon>Neoptera</taxon>
        <taxon>Endopterygota</taxon>
        <taxon>Hymenoptera</taxon>
        <taxon>Tenthredinoidea</taxon>
        <taxon>Tenthredinidae</taxon>
        <taxon>Allantinae</taxon>
        <taxon>Asiemphytus</taxon>
    </lineage>
</organism>
<keyword evidence="8 18" id="KW-0812">Transmembrane</keyword>
<evidence type="ECO:0000313" key="20">
    <source>
        <dbReference type="EMBL" id="ALL97403.1"/>
    </source>
</evidence>
<dbReference type="InterPro" id="IPR050175">
    <property type="entry name" value="Complex_I_Subunit_2"/>
</dbReference>
<gene>
    <name evidence="20" type="primary">ND2</name>
</gene>
<comment type="subcellular location">
    <subcellularLocation>
        <location evidence="2 18">Mitochondrion inner membrane</location>
        <topology evidence="2 18">Multi-pass membrane protein</topology>
    </subcellularLocation>
</comment>
<feature type="transmembrane region" description="Helical" evidence="18">
    <location>
        <begin position="164"/>
        <end position="182"/>
    </location>
</feature>
<evidence type="ECO:0000256" key="5">
    <source>
        <dbReference type="ARBA" id="ARBA00021008"/>
    </source>
</evidence>
<dbReference type="Pfam" id="PF00361">
    <property type="entry name" value="Proton_antipo_M"/>
    <property type="match status" value="1"/>
</dbReference>
<dbReference type="InterPro" id="IPR001750">
    <property type="entry name" value="ND/Mrp_TM"/>
</dbReference>
<keyword evidence="13 18" id="KW-0520">NAD</keyword>
<keyword evidence="6" id="KW-0813">Transport</keyword>
<evidence type="ECO:0000256" key="17">
    <source>
        <dbReference type="ARBA" id="ARBA00049551"/>
    </source>
</evidence>
<evidence type="ECO:0000256" key="10">
    <source>
        <dbReference type="ARBA" id="ARBA00022967"/>
    </source>
</evidence>
<feature type="transmembrane region" description="Helical" evidence="18">
    <location>
        <begin position="214"/>
        <end position="234"/>
    </location>
</feature>
<dbReference type="GO" id="GO:0008137">
    <property type="term" value="F:NADH dehydrogenase (ubiquinone) activity"/>
    <property type="evidence" value="ECO:0007669"/>
    <property type="project" value="UniProtKB-EC"/>
</dbReference>
<comment type="function">
    <text evidence="18">Core subunit of the mitochondrial membrane respiratory chain NADH dehydrogenase (Complex I) which catalyzes electron transfer from NADH through the respiratory chain, using ubiquinone as an electron acceptor. Essential for the catalytic activity and assembly of complex I.</text>
</comment>
<feature type="transmembrane region" description="Helical" evidence="18">
    <location>
        <begin position="46"/>
        <end position="64"/>
    </location>
</feature>
<dbReference type="PANTHER" id="PTHR46552:SF1">
    <property type="entry name" value="NADH-UBIQUINONE OXIDOREDUCTASE CHAIN 2"/>
    <property type="match status" value="1"/>
</dbReference>
<keyword evidence="10 18" id="KW-1278">Translocase</keyword>
<sequence>MFTFIMMTKFLFINNNKMIKLSMMKILFLMILIFSTMITINSSSWINAWMGMEINLMSFIPLMMNKLKNKKNSNSMMIYFIIQAGASSILMMMIIMMKMELNFMKFNLIMNMIQMSLLLKLGASPFHWWTPKFTINLNWNNLFIFLTWQKIAPMFLLISMNSNSMIYMSTLMSTLIGAIMGMNQTLIKLIMVYSSINHLGWMLMMLIINMKMLMMYFIIYSLINFMICMMMNNLNMMFLNQLIKNNNQNLNLKLIIISLFFSLSGLPPFIGFLPKLFSLILMLKNNLIFESILFIFMAIISLSFYINPLMSIFINKKFNMKWNNKINEIFKMINSIILMNLILIMLILTPIMNNII</sequence>
<comment type="function">
    <text evidence="1">Core subunit of the mitochondrial membrane respiratory chain NADH dehydrogenase (Complex I) that is believed to belong to the minimal assembly required for catalysis. Complex I functions in the transfer of electrons from NADH to the respiratory chain. The immediate electron acceptor for the enzyme is believed to be ubiquinone.</text>
</comment>
<dbReference type="GO" id="GO:0005743">
    <property type="term" value="C:mitochondrial inner membrane"/>
    <property type="evidence" value="ECO:0007669"/>
    <property type="project" value="UniProtKB-SubCell"/>
</dbReference>
<geneLocation type="mitochondrion" evidence="20"/>
<evidence type="ECO:0000256" key="9">
    <source>
        <dbReference type="ARBA" id="ARBA00022792"/>
    </source>
</evidence>
<feature type="transmembrane region" description="Helical" evidence="18">
    <location>
        <begin position="76"/>
        <end position="96"/>
    </location>
</feature>
<proteinExistence type="inferred from homology"/>
<dbReference type="PRINTS" id="PR01436">
    <property type="entry name" value="NADHDHGNASE2"/>
</dbReference>
<evidence type="ECO:0000256" key="7">
    <source>
        <dbReference type="ARBA" id="ARBA00022660"/>
    </source>
</evidence>
<name>A0A1I9K734_9HYME</name>
<evidence type="ECO:0000256" key="1">
    <source>
        <dbReference type="ARBA" id="ARBA00003257"/>
    </source>
</evidence>
<feature type="transmembrane region" description="Helical" evidence="18">
    <location>
        <begin position="21"/>
        <end position="40"/>
    </location>
</feature>
<feature type="transmembrane region" description="Helical" evidence="18">
    <location>
        <begin position="292"/>
        <end position="314"/>
    </location>
</feature>
<evidence type="ECO:0000256" key="4">
    <source>
        <dbReference type="ARBA" id="ARBA00012944"/>
    </source>
</evidence>
<evidence type="ECO:0000256" key="16">
    <source>
        <dbReference type="ARBA" id="ARBA00023136"/>
    </source>
</evidence>
<dbReference type="AlphaFoldDB" id="A0A1I9K734"/>
<evidence type="ECO:0000256" key="18">
    <source>
        <dbReference type="RuleBase" id="RU003403"/>
    </source>
</evidence>
<comment type="catalytic activity">
    <reaction evidence="17 18">
        <text>a ubiquinone + NADH + 5 H(+)(in) = a ubiquinol + NAD(+) + 4 H(+)(out)</text>
        <dbReference type="Rhea" id="RHEA:29091"/>
        <dbReference type="Rhea" id="RHEA-COMP:9565"/>
        <dbReference type="Rhea" id="RHEA-COMP:9566"/>
        <dbReference type="ChEBI" id="CHEBI:15378"/>
        <dbReference type="ChEBI" id="CHEBI:16389"/>
        <dbReference type="ChEBI" id="CHEBI:17976"/>
        <dbReference type="ChEBI" id="CHEBI:57540"/>
        <dbReference type="ChEBI" id="CHEBI:57945"/>
        <dbReference type="EC" id="7.1.1.2"/>
    </reaction>
</comment>
<reference evidence="20" key="1">
    <citation type="journal article" date="2016" name="Sci. Rep.">
        <title>Comparative and phylogenetic analysis of the mitochondrial genomes in basal hymenopterans.</title>
        <authorList>
            <person name="Song S.N."/>
            <person name="Tang P."/>
            <person name="Wei S.J."/>
            <person name="Chen X.X."/>
        </authorList>
    </citation>
    <scope>NUCLEOTIDE SEQUENCE</scope>
</reference>
<evidence type="ECO:0000256" key="3">
    <source>
        <dbReference type="ARBA" id="ARBA00007012"/>
    </source>
</evidence>
<keyword evidence="14 18" id="KW-0830">Ubiquinone</keyword>
<keyword evidence="15 18" id="KW-0496">Mitochondrion</keyword>
<evidence type="ECO:0000256" key="14">
    <source>
        <dbReference type="ARBA" id="ARBA00023075"/>
    </source>
</evidence>
<dbReference type="GO" id="GO:0006120">
    <property type="term" value="P:mitochondrial electron transport, NADH to ubiquinone"/>
    <property type="evidence" value="ECO:0007669"/>
    <property type="project" value="InterPro"/>
</dbReference>
<evidence type="ECO:0000256" key="15">
    <source>
        <dbReference type="ARBA" id="ARBA00023128"/>
    </source>
</evidence>
<accession>A0A1I9K734</accession>
<evidence type="ECO:0000256" key="12">
    <source>
        <dbReference type="ARBA" id="ARBA00022989"/>
    </source>
</evidence>
<evidence type="ECO:0000256" key="8">
    <source>
        <dbReference type="ARBA" id="ARBA00022692"/>
    </source>
</evidence>
<keyword evidence="9 18" id="KW-0999">Mitochondrion inner membrane</keyword>
<keyword evidence="12 18" id="KW-1133">Transmembrane helix</keyword>